<accession>A0ABM7PQC8</accession>
<evidence type="ECO:0000256" key="1">
    <source>
        <dbReference type="SAM" id="SignalP"/>
    </source>
</evidence>
<proteinExistence type="predicted"/>
<dbReference type="RefSeq" id="WP_229231005.1">
    <property type="nucleotide sequence ID" value="NZ_AP024525.1"/>
</dbReference>
<keyword evidence="1" id="KW-0732">Signal</keyword>
<dbReference type="Proteomes" id="UP001319861">
    <property type="component" value="Chromosome"/>
</dbReference>
<dbReference type="PANTHER" id="PTHR43649">
    <property type="entry name" value="ARABINOSE-BINDING PROTEIN-RELATED"/>
    <property type="match status" value="1"/>
</dbReference>
<gene>
    <name evidence="2" type="ORF">SCMU_00880</name>
</gene>
<keyword evidence="3" id="KW-1185">Reference proteome</keyword>
<dbReference type="PROSITE" id="PS51257">
    <property type="entry name" value="PROKAR_LIPOPROTEIN"/>
    <property type="match status" value="1"/>
</dbReference>
<dbReference type="EMBL" id="AP024525">
    <property type="protein sequence ID" value="BCT74246.1"/>
    <property type="molecule type" value="Genomic_DNA"/>
</dbReference>
<evidence type="ECO:0000313" key="3">
    <source>
        <dbReference type="Proteomes" id="UP001319861"/>
    </source>
</evidence>
<protein>
    <submittedName>
        <fullName evidence="2">ABC transporter substrate-binding protein</fullName>
    </submittedName>
</protein>
<dbReference type="SUPFAM" id="SSF53850">
    <property type="entry name" value="Periplasmic binding protein-like II"/>
    <property type="match status" value="1"/>
</dbReference>
<dbReference type="InterPro" id="IPR006311">
    <property type="entry name" value="TAT_signal"/>
</dbReference>
<organism evidence="2 3">
    <name type="scientific">Sinomonas cyclohexanicum</name>
    <name type="common">Corynebacterium cyclohexanicum</name>
    <dbReference type="NCBI Taxonomy" id="322009"/>
    <lineage>
        <taxon>Bacteria</taxon>
        <taxon>Bacillati</taxon>
        <taxon>Actinomycetota</taxon>
        <taxon>Actinomycetes</taxon>
        <taxon>Micrococcales</taxon>
        <taxon>Micrococcaceae</taxon>
        <taxon>Sinomonas</taxon>
    </lineage>
</organism>
<evidence type="ECO:0000313" key="2">
    <source>
        <dbReference type="EMBL" id="BCT74246.1"/>
    </source>
</evidence>
<dbReference type="PROSITE" id="PS51318">
    <property type="entry name" value="TAT"/>
    <property type="match status" value="1"/>
</dbReference>
<dbReference type="InterPro" id="IPR050490">
    <property type="entry name" value="Bact_solute-bd_prot1"/>
</dbReference>
<feature type="chain" id="PRO_5047040610" evidence="1">
    <location>
        <begin position="32"/>
        <end position="433"/>
    </location>
</feature>
<feature type="signal peptide" evidence="1">
    <location>
        <begin position="1"/>
        <end position="31"/>
    </location>
</feature>
<sequence length="433" mass="46022">MSDFKTTPMSRRGLLQLFAVTGTAASLAACAGPGSTKPAAASSLNTANKTGKVSFAHWRAEDKDVFAKLITQFQQANPGIEVAQDISTSTDYQAQALQRMRSGAIGDVAPAFRGSQFDSFVSSGLFTDLSSSGLTEKYTANLISSGAANGKQYGYPYQIVLPMPIANTDILDSAGISTIPTDWDSYLSMLEAIKSKGITPIAFPGADAGNAGQLFNSMIMNVAPSDDMCAKIQSGQYKCTDDWFVQMLKYYQQLAPFVQPNSAGTAVEPAEQLFATGKAAILATGSYHIAAVRALGAKFPIDLAPPITAAKGKAKYEGTYNATFILGINSASKVQGAALAWLQFLSEPANAGTYANDTAQFSPVKGIQYTNPDLKRLQPWLEKKTILAPRYQFTDLDMEHAVEAAAVRVLSGTDPAQAAADAQKVVDQRVKTN</sequence>
<dbReference type="Gene3D" id="3.40.190.10">
    <property type="entry name" value="Periplasmic binding protein-like II"/>
    <property type="match status" value="2"/>
</dbReference>
<reference evidence="2 3" key="1">
    <citation type="journal article" date="2021" name="J. Biosci. Bioeng.">
        <title>Identification and characterization of a chc gene cluster responsible for the aromatization pathway of cyclohexanecarboxylate degradation in Sinomonas cyclohexanicum ATCC 51369.</title>
        <authorList>
            <person name="Yamamoto T."/>
            <person name="Hasegawa Y."/>
            <person name="Lau P.C.K."/>
            <person name="Iwaki H."/>
        </authorList>
    </citation>
    <scope>NUCLEOTIDE SEQUENCE [LARGE SCALE GENOMIC DNA]</scope>
    <source>
        <strain evidence="2 3">ATCC 51369</strain>
    </source>
</reference>
<dbReference type="PANTHER" id="PTHR43649:SF12">
    <property type="entry name" value="DIACETYLCHITOBIOSE BINDING PROTEIN DASA"/>
    <property type="match status" value="1"/>
</dbReference>
<name>A0ABM7PQC8_SINCY</name>
<dbReference type="InterPro" id="IPR006059">
    <property type="entry name" value="SBP"/>
</dbReference>
<dbReference type="Pfam" id="PF01547">
    <property type="entry name" value="SBP_bac_1"/>
    <property type="match status" value="1"/>
</dbReference>